<accession>A0A4Z1KC59</accession>
<feature type="domain" description="DUF3638" evidence="7">
    <location>
        <begin position="1781"/>
        <end position="1977"/>
    </location>
</feature>
<sequence length="1992" mass="228103">MVSKTSSQYIFHHVFFPPKLPHEEDGRAEHDVVLTRLFYEELMNFHPDLAPEQRLQFGRVIEMVKGIVSGEDDTTTPSSKIIKNLRTMKVQDICAIHIEKQNAGIIIRRFEEEYTFETFELSPKNEAVMTTMGRLRDTVDPTLITSMLTECLHAIGRRVVVRCIQKRTRDIVQWKDCLEPWRRSPRYLFLRVCLQIGLTGEEGHEPSHIQYKSFMLFFMCQILNRQLEAQNSREILFIMSMKVQRRLLKLGSALDSDLKSRVQQVLSLVSSCLKKSIPSLPPPPRADISILRPQQGTVLNLQSLGPYIAMMSARGESNLGHKSLEPQCLSGDIKNIRLGLADIELWVADHLPRWLKWYYTSTLDCTVLADLISIYQKTSDRVYKDIAEDQSLKILTLLDLWVALDKCVTSEEPLLKDYRCGFTPELFAPLLLPTKPQMIRLASIERYIADRNAASVDEMPCIFSKINTLNSFSVRYFDKSLRHQHLRDRIMADAVAEHNEKILELNTKLQAFEAWKKADLTSVCEEKEFLVGKRANRRRKLGHKAKRCQKCIAKACAEEIKVAVHEFPLPESELEAKSVVFELDVPTIISSWRDRTYSLLVDTFSSTPRALGSVAYYYFDKSPLKRYVQNSHGRLRVGSQFKPFIVSHYKQKAISLATTENILKTCGLSFNVLDFDGNYGTAIATNFLSLLDIRTSCTMVLAPACAELQYSLESTAHTTNEALARQIHFPNTLTLSGYYQFTSLRSGFRLLWMNILREVESRVLDLNREESFQLMAQAAWQAGPADYIQSIRESHSDLDDEAFGVHLLEALNRLVSSLESNWQGGGAIRIVTMLATRLLSVLSHENVQEDCLHLILRIRIITMTWTRDIVNLLHDCEEENKLQSLELRALELALTCNGTFDVDIHHLKKILESVESRAIFIESLITVHDRSPISIHSLTAVTQMCLRCFDRITHRAERVLRDMVTWQAQGIDTTIQYLWSGYKPGVGWTALKTPNERWLRTRTAESSGQLSLFVDFNILSGELLINGSPLARLPHNYVEHPTYKRLFGKINFIMIGNELIVRTRGNGECFEVIPKRILIVDFTDAFVEDYFFMRNNETGIIQLRPVESPWMFPENGWQITNLSQQYYHLTIGSMTLVDVRSRSATAISEILRPIERLCYINMIVNQHSEQLEIRLTRFNLDFYQSDWRLTSKQFRGMFVDEDQNIGTFTGLVNKLVLCNSDKSTRIFIIPDGEISFTPYKDHVKVDISLEPKDFHAYHDYKIDTQLGRLIDNGSLHTRLFKSYLHALTSDIVPDNLTGKTGTEEALEILSSAAVLSFYTLSSREIDLLLKLRALSPKPAYYPKNKKLMQSVSWSQLPTLSQHEGFSTKFECIFTHARSLILFQDKSEKQAYIPEPDTRGALTLIYMAAIRNSFCFVDMFGAEKFTISHDKEYDSRDGNCDMDRRAAIYDIARLVSSWAQDLNVATDLRGIIKSSTRPIIGPDTDSITVLGYDTRWLDAPSEFLPEHWFAIYQMLTSCNEDRDKYKVMIFLSTLVFSRKIDQVFVHTLLAFATNPSLRYIKLPRYHCFSLSEGFEPNENRLGDIIASAVKSYERSSASIVNRNQSETEHEASIRRQLLYSACRKSAIDMGAEYFMKQWPIEKPIAFEDDKFWAYVDIVEANARVQGLFMSWFRNKEFMEYIRLSLDALHNIPSFQLESSALAWDFVNYMFGSIENTTMLPRLSKTTILSLIADSYPIKLTQQWKQAIVYFGLAITTLQRLKRLVACRSNKAELLTELSNPGHRGWDPLLHPDWLLLELENGILIRKDQANISSEMIDPSSGANSVMQLNMGLGKSSVIVPLVASALADKTKLCRVVVLRALSRQMRELLVRKLGNMINRRIFFVPISRGLQVNAEGANQLREIYETCMTCCGVLLVQPEHLLSFELMGLEMVLSGDQDAKAVGKVINDTQDWLLKNCRDILDESDEILNVRFELIYTLLADKRLSTLLLTVGC</sequence>
<dbReference type="STRING" id="87229.A0A4Z1KC59"/>
<proteinExistence type="predicted"/>
<evidence type="ECO:0000259" key="8">
    <source>
        <dbReference type="Pfam" id="PF20255"/>
    </source>
</evidence>
<dbReference type="InterPro" id="IPR051346">
    <property type="entry name" value="OTU_Deubiquitinase"/>
</dbReference>
<evidence type="ECO:0000256" key="2">
    <source>
        <dbReference type="ARBA" id="ARBA00012759"/>
    </source>
</evidence>
<dbReference type="InterPro" id="IPR046541">
    <property type="entry name" value="DUF6606"/>
</dbReference>
<dbReference type="GO" id="GO:0006508">
    <property type="term" value="P:proteolysis"/>
    <property type="evidence" value="ECO:0007669"/>
    <property type="project" value="UniProtKB-KW"/>
</dbReference>
<name>A0A4Z1KC59_9HELO</name>
<keyword evidence="4" id="KW-0833">Ubl conjugation pathway</keyword>
<feature type="domain" description="DUF6606" evidence="8">
    <location>
        <begin position="10"/>
        <end position="136"/>
    </location>
</feature>
<evidence type="ECO:0000256" key="3">
    <source>
        <dbReference type="ARBA" id="ARBA00022670"/>
    </source>
</evidence>
<dbReference type="Proteomes" id="UP000297280">
    <property type="component" value="Unassembled WGS sequence"/>
</dbReference>
<keyword evidence="6" id="KW-0788">Thiol protease</keyword>
<comment type="catalytic activity">
    <reaction evidence="1">
        <text>Thiol-dependent hydrolysis of ester, thioester, amide, peptide and isopeptide bonds formed by the C-terminal Gly of ubiquitin (a 76-residue protein attached to proteins as an intracellular targeting signal).</text>
        <dbReference type="EC" id="3.4.19.12"/>
    </reaction>
</comment>
<evidence type="ECO:0000256" key="4">
    <source>
        <dbReference type="ARBA" id="ARBA00022786"/>
    </source>
</evidence>
<comment type="caution">
    <text evidence="9">The sequence shown here is derived from an EMBL/GenBank/DDBJ whole genome shotgun (WGS) entry which is preliminary data.</text>
</comment>
<evidence type="ECO:0000313" key="9">
    <source>
        <dbReference type="EMBL" id="TGO83220.1"/>
    </source>
</evidence>
<protein>
    <recommendedName>
        <fullName evidence="2">ubiquitinyl hydrolase 1</fullName>
        <ecNumber evidence="2">3.4.19.12</ecNumber>
    </recommendedName>
</protein>
<keyword evidence="10" id="KW-1185">Reference proteome</keyword>
<evidence type="ECO:0000256" key="5">
    <source>
        <dbReference type="ARBA" id="ARBA00022801"/>
    </source>
</evidence>
<organism evidence="9 10">
    <name type="scientific">Botrytis porri</name>
    <dbReference type="NCBI Taxonomy" id="87229"/>
    <lineage>
        <taxon>Eukaryota</taxon>
        <taxon>Fungi</taxon>
        <taxon>Dikarya</taxon>
        <taxon>Ascomycota</taxon>
        <taxon>Pezizomycotina</taxon>
        <taxon>Leotiomycetes</taxon>
        <taxon>Helotiales</taxon>
        <taxon>Sclerotiniaceae</taxon>
        <taxon>Botrytis</taxon>
    </lineage>
</organism>
<keyword evidence="5" id="KW-0378">Hydrolase</keyword>
<gene>
    <name evidence="9" type="ORF">BPOR_0682g00020</name>
</gene>
<dbReference type="EMBL" id="PQXO01000681">
    <property type="protein sequence ID" value="TGO83220.1"/>
    <property type="molecule type" value="Genomic_DNA"/>
</dbReference>
<evidence type="ECO:0000256" key="6">
    <source>
        <dbReference type="ARBA" id="ARBA00022807"/>
    </source>
</evidence>
<evidence type="ECO:0000259" key="7">
    <source>
        <dbReference type="Pfam" id="PF12340"/>
    </source>
</evidence>
<dbReference type="EC" id="3.4.19.12" evidence="2"/>
<dbReference type="PANTHER" id="PTHR13367:SF34">
    <property type="match status" value="1"/>
</dbReference>
<dbReference type="InterPro" id="IPR022099">
    <property type="entry name" value="DUF3638"/>
</dbReference>
<dbReference type="Pfam" id="PF20255">
    <property type="entry name" value="DUF6606"/>
    <property type="match status" value="1"/>
</dbReference>
<evidence type="ECO:0000313" key="10">
    <source>
        <dbReference type="Proteomes" id="UP000297280"/>
    </source>
</evidence>
<reference evidence="9 10" key="1">
    <citation type="submission" date="2017-12" db="EMBL/GenBank/DDBJ databases">
        <title>Comparative genomics of Botrytis spp.</title>
        <authorList>
            <person name="Valero-Jimenez C.A."/>
            <person name="Tapia P."/>
            <person name="Veloso J."/>
            <person name="Silva-Moreno E."/>
            <person name="Staats M."/>
            <person name="Valdes J.H."/>
            <person name="Van Kan J.A.L."/>
        </authorList>
    </citation>
    <scope>NUCLEOTIDE SEQUENCE [LARGE SCALE GENOMIC DNA]</scope>
    <source>
        <strain evidence="9 10">MUCL3349</strain>
    </source>
</reference>
<dbReference type="Pfam" id="PF12340">
    <property type="entry name" value="DUF3638"/>
    <property type="match status" value="1"/>
</dbReference>
<dbReference type="PANTHER" id="PTHR13367">
    <property type="entry name" value="UBIQUITIN THIOESTERASE"/>
    <property type="match status" value="1"/>
</dbReference>
<evidence type="ECO:0000256" key="1">
    <source>
        <dbReference type="ARBA" id="ARBA00000707"/>
    </source>
</evidence>
<dbReference type="GO" id="GO:0004843">
    <property type="term" value="F:cysteine-type deubiquitinase activity"/>
    <property type="evidence" value="ECO:0007669"/>
    <property type="project" value="UniProtKB-EC"/>
</dbReference>
<keyword evidence="3" id="KW-0645">Protease</keyword>